<dbReference type="SUPFAM" id="SSF160719">
    <property type="entry name" value="gpW/gp25-like"/>
    <property type="match status" value="1"/>
</dbReference>
<name>A0ABP7UY82_9BACT</name>
<accession>A0ABP7UY82</accession>
<sequence>MADFNQNDPNELTQAGFLGKGWSFPTAFAATGGPLRLEMVAAENDIRQSLHILFHTEPGERIMNPNYGCALRQFLFEPMDTSAITRLKATVEKAVLNYESRIRLQGVEVNVENQLDGVLLLEVSYVVRSLNSRHNVVFPFQREATLLADHSA</sequence>
<evidence type="ECO:0000313" key="2">
    <source>
        <dbReference type="EMBL" id="GAA4055233.1"/>
    </source>
</evidence>
<dbReference type="EMBL" id="BAABDK010000035">
    <property type="protein sequence ID" value="GAA4055233.1"/>
    <property type="molecule type" value="Genomic_DNA"/>
</dbReference>
<protein>
    <submittedName>
        <fullName evidence="2">GPW/gp25 family protein</fullName>
    </submittedName>
</protein>
<keyword evidence="3" id="KW-1185">Reference proteome</keyword>
<dbReference type="RefSeq" id="WP_345059698.1">
    <property type="nucleotide sequence ID" value="NZ_BAABDK010000035.1"/>
</dbReference>
<organism evidence="2 3">
    <name type="scientific">Hymenobacter glaciei</name>
    <dbReference type="NCBI Taxonomy" id="877209"/>
    <lineage>
        <taxon>Bacteria</taxon>
        <taxon>Pseudomonadati</taxon>
        <taxon>Bacteroidota</taxon>
        <taxon>Cytophagia</taxon>
        <taxon>Cytophagales</taxon>
        <taxon>Hymenobacteraceae</taxon>
        <taxon>Hymenobacter</taxon>
    </lineage>
</organism>
<dbReference type="Proteomes" id="UP001501469">
    <property type="component" value="Unassembled WGS sequence"/>
</dbReference>
<dbReference type="Gene3D" id="3.10.450.40">
    <property type="match status" value="1"/>
</dbReference>
<dbReference type="Pfam" id="PF04965">
    <property type="entry name" value="GPW_gp25"/>
    <property type="match status" value="1"/>
</dbReference>
<comment type="caution">
    <text evidence="2">The sequence shown here is derived from an EMBL/GenBank/DDBJ whole genome shotgun (WGS) entry which is preliminary data.</text>
</comment>
<evidence type="ECO:0000313" key="3">
    <source>
        <dbReference type="Proteomes" id="UP001501469"/>
    </source>
</evidence>
<gene>
    <name evidence="2" type="ORF">GCM10022409_47990</name>
</gene>
<reference evidence="3" key="1">
    <citation type="journal article" date="2019" name="Int. J. Syst. Evol. Microbiol.">
        <title>The Global Catalogue of Microorganisms (GCM) 10K type strain sequencing project: providing services to taxonomists for standard genome sequencing and annotation.</title>
        <authorList>
            <consortium name="The Broad Institute Genomics Platform"/>
            <consortium name="The Broad Institute Genome Sequencing Center for Infectious Disease"/>
            <person name="Wu L."/>
            <person name="Ma J."/>
        </authorList>
    </citation>
    <scope>NUCLEOTIDE SEQUENCE [LARGE SCALE GENOMIC DNA]</scope>
    <source>
        <strain evidence="3">JCM 17225</strain>
    </source>
</reference>
<evidence type="ECO:0000259" key="1">
    <source>
        <dbReference type="Pfam" id="PF04965"/>
    </source>
</evidence>
<proteinExistence type="predicted"/>
<dbReference type="InterPro" id="IPR007048">
    <property type="entry name" value="IraD/Gp25-like"/>
</dbReference>
<feature type="domain" description="IraD/Gp25-like" evidence="1">
    <location>
        <begin position="42"/>
        <end position="129"/>
    </location>
</feature>